<dbReference type="Proteomes" id="UP001374579">
    <property type="component" value="Unassembled WGS sequence"/>
</dbReference>
<sequence>MDLLGLFRETPDTTSSMRYFNTCSQRAALNRFWFHLSYFGSTSATRAPIPTHHSRYTTSQRQSSRWIFFKFGHRIQLHPGHNIIDEIFQHVLSARSAELIWVFVFISPL</sequence>
<accession>A0AAN9FZS6</accession>
<dbReference type="AlphaFoldDB" id="A0AAN9FZS6"/>
<protein>
    <submittedName>
        <fullName evidence="1">Uncharacterized protein</fullName>
    </submittedName>
</protein>
<evidence type="ECO:0000313" key="2">
    <source>
        <dbReference type="Proteomes" id="UP001374579"/>
    </source>
</evidence>
<organism evidence="1 2">
    <name type="scientific">Littorina saxatilis</name>
    <dbReference type="NCBI Taxonomy" id="31220"/>
    <lineage>
        <taxon>Eukaryota</taxon>
        <taxon>Metazoa</taxon>
        <taxon>Spiralia</taxon>
        <taxon>Lophotrochozoa</taxon>
        <taxon>Mollusca</taxon>
        <taxon>Gastropoda</taxon>
        <taxon>Caenogastropoda</taxon>
        <taxon>Littorinimorpha</taxon>
        <taxon>Littorinoidea</taxon>
        <taxon>Littorinidae</taxon>
        <taxon>Littorina</taxon>
    </lineage>
</organism>
<comment type="caution">
    <text evidence="1">The sequence shown here is derived from an EMBL/GenBank/DDBJ whole genome shotgun (WGS) entry which is preliminary data.</text>
</comment>
<keyword evidence="2" id="KW-1185">Reference proteome</keyword>
<reference evidence="1 2" key="1">
    <citation type="submission" date="2024-02" db="EMBL/GenBank/DDBJ databases">
        <title>Chromosome-scale genome assembly of the rough periwinkle Littorina saxatilis.</title>
        <authorList>
            <person name="De Jode A."/>
            <person name="Faria R."/>
            <person name="Formenti G."/>
            <person name="Sims Y."/>
            <person name="Smith T.P."/>
            <person name="Tracey A."/>
            <person name="Wood J.M.D."/>
            <person name="Zagrodzka Z.B."/>
            <person name="Johannesson K."/>
            <person name="Butlin R.K."/>
            <person name="Leder E.H."/>
        </authorList>
    </citation>
    <scope>NUCLEOTIDE SEQUENCE [LARGE SCALE GENOMIC DNA]</scope>
    <source>
        <strain evidence="1">Snail1</strain>
        <tissue evidence="1">Muscle</tissue>
    </source>
</reference>
<dbReference type="EMBL" id="JBAMIC010000071">
    <property type="protein sequence ID" value="KAK7089899.1"/>
    <property type="molecule type" value="Genomic_DNA"/>
</dbReference>
<evidence type="ECO:0000313" key="1">
    <source>
        <dbReference type="EMBL" id="KAK7089899.1"/>
    </source>
</evidence>
<proteinExistence type="predicted"/>
<name>A0AAN9FZS6_9CAEN</name>
<gene>
    <name evidence="1" type="ORF">V1264_024987</name>
</gene>